<dbReference type="eggNOG" id="ENOG502RZ8J">
    <property type="taxonomic scope" value="Eukaryota"/>
</dbReference>
<dbReference type="PANTHER" id="PTHR36402:SF1">
    <property type="entry name" value="EXPRESSED PROTEIN"/>
    <property type="match status" value="1"/>
</dbReference>
<evidence type="ECO:0000256" key="1">
    <source>
        <dbReference type="SAM" id="MobiDB-lite"/>
    </source>
</evidence>
<evidence type="ECO:0000313" key="2">
    <source>
        <dbReference type="EMBL" id="ERN16257.1"/>
    </source>
</evidence>
<gene>
    <name evidence="2" type="ORF">AMTR_s00063p00144940</name>
</gene>
<dbReference type="STRING" id="13333.U5D4A6"/>
<reference evidence="3" key="1">
    <citation type="journal article" date="2013" name="Science">
        <title>The Amborella genome and the evolution of flowering plants.</title>
        <authorList>
            <consortium name="Amborella Genome Project"/>
        </authorList>
    </citation>
    <scope>NUCLEOTIDE SEQUENCE [LARGE SCALE GENOMIC DNA]</scope>
</reference>
<proteinExistence type="predicted"/>
<dbReference type="Proteomes" id="UP000017836">
    <property type="component" value="Unassembled WGS sequence"/>
</dbReference>
<name>U5D4A6_AMBTC</name>
<dbReference type="AlphaFoldDB" id="U5D4A6"/>
<protein>
    <submittedName>
        <fullName evidence="2">Uncharacterized protein</fullName>
    </submittedName>
</protein>
<dbReference type="Gramene" id="ERN16257">
    <property type="protein sequence ID" value="ERN16257"/>
    <property type="gene ID" value="AMTR_s00063p00144940"/>
</dbReference>
<dbReference type="OrthoDB" id="1938107at2759"/>
<dbReference type="KEGG" id="atr:18444561"/>
<dbReference type="EMBL" id="KI392467">
    <property type="protein sequence ID" value="ERN16257.1"/>
    <property type="molecule type" value="Genomic_DNA"/>
</dbReference>
<evidence type="ECO:0000313" key="3">
    <source>
        <dbReference type="Proteomes" id="UP000017836"/>
    </source>
</evidence>
<keyword evidence="3" id="KW-1185">Reference proteome</keyword>
<sequence length="188" mass="22934">MAAYLQRRFNNPCKLKPLFSIYALRFKSNRASEHEHLEPSPFLASWSSPKDPRVAEKKLTQLRRDYAKSMREVRREYRFEVEAQMEEKRRKDEAKREVLRLAKEDRKAEKARLSQERAAERQKFEQEFRETLMKERAEKQANWRAKEERREEKKREKKELLRRQSSLWIDENDLEKRVLEAIVDTIPL</sequence>
<dbReference type="PANTHER" id="PTHR36402">
    <property type="entry name" value="EXPRESSED PROTEIN"/>
    <property type="match status" value="1"/>
</dbReference>
<organism evidence="2 3">
    <name type="scientific">Amborella trichopoda</name>
    <dbReference type="NCBI Taxonomy" id="13333"/>
    <lineage>
        <taxon>Eukaryota</taxon>
        <taxon>Viridiplantae</taxon>
        <taxon>Streptophyta</taxon>
        <taxon>Embryophyta</taxon>
        <taxon>Tracheophyta</taxon>
        <taxon>Spermatophyta</taxon>
        <taxon>Magnoliopsida</taxon>
        <taxon>Amborellales</taxon>
        <taxon>Amborellaceae</taxon>
        <taxon>Amborella</taxon>
    </lineage>
</organism>
<accession>U5D4A6</accession>
<feature type="region of interest" description="Disordered" evidence="1">
    <location>
        <begin position="139"/>
        <end position="161"/>
    </location>
</feature>
<dbReference type="OMA" id="NWRMKEK"/>
<dbReference type="HOGENOM" id="CLU_094394_0_0_1"/>